<dbReference type="Pfam" id="PF01733">
    <property type="entry name" value="Nucleoside_tran"/>
    <property type="match status" value="1"/>
</dbReference>
<name>A0A6G0W6B6_9STRA</name>
<keyword evidence="9" id="KW-1185">Reference proteome</keyword>
<feature type="transmembrane region" description="Helical" evidence="7">
    <location>
        <begin position="395"/>
        <end position="419"/>
    </location>
</feature>
<dbReference type="InterPro" id="IPR036259">
    <property type="entry name" value="MFS_trans_sf"/>
</dbReference>
<evidence type="ECO:0000256" key="5">
    <source>
        <dbReference type="ARBA" id="ARBA00022989"/>
    </source>
</evidence>
<organism evidence="8 9">
    <name type="scientific">Aphanomyces euteiches</name>
    <dbReference type="NCBI Taxonomy" id="100861"/>
    <lineage>
        <taxon>Eukaryota</taxon>
        <taxon>Sar</taxon>
        <taxon>Stramenopiles</taxon>
        <taxon>Oomycota</taxon>
        <taxon>Saprolegniomycetes</taxon>
        <taxon>Saprolegniales</taxon>
        <taxon>Verrucalvaceae</taxon>
        <taxon>Aphanomyces</taxon>
    </lineage>
</organism>
<evidence type="ECO:0000256" key="2">
    <source>
        <dbReference type="ARBA" id="ARBA00007965"/>
    </source>
</evidence>
<comment type="caution">
    <text evidence="8">The sequence shown here is derived from an EMBL/GenBank/DDBJ whole genome shotgun (WGS) entry which is preliminary data.</text>
</comment>
<feature type="transmembrane region" description="Helical" evidence="7">
    <location>
        <begin position="109"/>
        <end position="129"/>
    </location>
</feature>
<evidence type="ECO:0000256" key="1">
    <source>
        <dbReference type="ARBA" id="ARBA00004141"/>
    </source>
</evidence>
<evidence type="ECO:0008006" key="10">
    <source>
        <dbReference type="Google" id="ProtNLM"/>
    </source>
</evidence>
<dbReference type="GO" id="GO:0005337">
    <property type="term" value="F:nucleoside transmembrane transporter activity"/>
    <property type="evidence" value="ECO:0007669"/>
    <property type="project" value="InterPro"/>
</dbReference>
<dbReference type="InterPro" id="IPR002259">
    <property type="entry name" value="Eqnu_transpt"/>
</dbReference>
<dbReference type="SUPFAM" id="SSF103473">
    <property type="entry name" value="MFS general substrate transporter"/>
    <property type="match status" value="1"/>
</dbReference>
<dbReference type="VEuPathDB" id="FungiDB:AeMF1_009064"/>
<proteinExistence type="inferred from homology"/>
<evidence type="ECO:0000256" key="4">
    <source>
        <dbReference type="ARBA" id="ARBA00022692"/>
    </source>
</evidence>
<evidence type="ECO:0000256" key="6">
    <source>
        <dbReference type="ARBA" id="ARBA00023136"/>
    </source>
</evidence>
<gene>
    <name evidence="8" type="ORF">Ae201684_018338</name>
</gene>
<keyword evidence="6 7" id="KW-0472">Membrane</keyword>
<dbReference type="PANTHER" id="PTHR10332:SF10">
    <property type="entry name" value="EQUILIBRATIVE NUCLEOSIDE TRANSPORTER 4"/>
    <property type="match status" value="1"/>
</dbReference>
<evidence type="ECO:0000313" key="8">
    <source>
        <dbReference type="EMBL" id="KAF0722605.1"/>
    </source>
</evidence>
<dbReference type="EMBL" id="VJMJ01000330">
    <property type="protein sequence ID" value="KAF0722605.1"/>
    <property type="molecule type" value="Genomic_DNA"/>
</dbReference>
<feature type="transmembrane region" description="Helical" evidence="7">
    <location>
        <begin position="74"/>
        <end position="97"/>
    </location>
</feature>
<dbReference type="AlphaFoldDB" id="A0A6G0W6B6"/>
<keyword evidence="3" id="KW-0813">Transport</keyword>
<comment type="similarity">
    <text evidence="2">Belongs to the SLC29A/ENT transporter (TC 2.A.57) family.</text>
</comment>
<keyword evidence="4 7" id="KW-0812">Transmembrane</keyword>
<feature type="transmembrane region" description="Helical" evidence="7">
    <location>
        <begin position="216"/>
        <end position="236"/>
    </location>
</feature>
<reference evidence="8 9" key="1">
    <citation type="submission" date="2019-07" db="EMBL/GenBank/DDBJ databases">
        <title>Genomics analysis of Aphanomyces spp. identifies a new class of oomycete effector associated with host adaptation.</title>
        <authorList>
            <person name="Gaulin E."/>
        </authorList>
    </citation>
    <scope>NUCLEOTIDE SEQUENCE [LARGE SCALE GENOMIC DNA]</scope>
    <source>
        <strain evidence="8 9">ATCC 201684</strain>
    </source>
</reference>
<feature type="transmembrane region" description="Helical" evidence="7">
    <location>
        <begin position="273"/>
        <end position="298"/>
    </location>
</feature>
<dbReference type="PANTHER" id="PTHR10332">
    <property type="entry name" value="EQUILIBRATIVE NUCLEOSIDE TRANSPORTER"/>
    <property type="match status" value="1"/>
</dbReference>
<keyword evidence="5 7" id="KW-1133">Transmembrane helix</keyword>
<sequence length="461" mass="51021">METKHVEMSTPVDGKEDHLALADFEGDIPQSVLDNIAENKRFIWWSLVFLNGSVLWAYYSCLSAQSYYEAKFSAANFNFSFLTTPASTWPMFVGHTIQLVFGLDKKLSMWYRVMIGYVLFIVCALIILAQQAFNTTPDTGATLVLISFGLVGATNTLTEAAFYALSSLFPDSAFTDAVQVGNGLSGVLNITLNTVIRLIVGGIHPAGKDAERIQSVSFYIFFSALILVCLIAMYLFTRLIKVEGIQYLIARNNAETARRAANREPLTVHWARLLRITGVIIVPFISQFIIFVLSLTVYPGIGCSSGFQLAPASWTSWYCSPGVIGTYNYGDFAGRIVAPLLVSRINLKWCFGLTWLRWAFFFFLLMGLPGVNNLTKESPSNPLFALDNARQFAQFWQLFMYVLVGFTNGLLSTITFALGPRLVPQEDRESAGALMVLALFGGICSGATIGWQFGDQHWLGA</sequence>
<dbReference type="Proteomes" id="UP000481153">
    <property type="component" value="Unassembled WGS sequence"/>
</dbReference>
<accession>A0A6G0W6B6</accession>
<protein>
    <recommendedName>
        <fullName evidence="10">Major facilitator superfamily (MFS) profile domain-containing protein</fullName>
    </recommendedName>
</protein>
<evidence type="ECO:0000313" key="9">
    <source>
        <dbReference type="Proteomes" id="UP000481153"/>
    </source>
</evidence>
<feature type="transmembrane region" description="Helical" evidence="7">
    <location>
        <begin position="431"/>
        <end position="453"/>
    </location>
</feature>
<feature type="transmembrane region" description="Helical" evidence="7">
    <location>
        <begin position="42"/>
        <end position="62"/>
    </location>
</feature>
<comment type="subcellular location">
    <subcellularLocation>
        <location evidence="1">Membrane</location>
        <topology evidence="1">Multi-pass membrane protein</topology>
    </subcellularLocation>
</comment>
<dbReference type="GO" id="GO:0005886">
    <property type="term" value="C:plasma membrane"/>
    <property type="evidence" value="ECO:0007669"/>
    <property type="project" value="TreeGrafter"/>
</dbReference>
<feature type="transmembrane region" description="Helical" evidence="7">
    <location>
        <begin position="355"/>
        <end position="375"/>
    </location>
</feature>
<feature type="transmembrane region" description="Helical" evidence="7">
    <location>
        <begin position="141"/>
        <end position="164"/>
    </location>
</feature>
<evidence type="ECO:0000256" key="7">
    <source>
        <dbReference type="SAM" id="Phobius"/>
    </source>
</evidence>
<feature type="transmembrane region" description="Helical" evidence="7">
    <location>
        <begin position="184"/>
        <end position="204"/>
    </location>
</feature>
<evidence type="ECO:0000256" key="3">
    <source>
        <dbReference type="ARBA" id="ARBA00022448"/>
    </source>
</evidence>